<gene>
    <name evidence="3" type="ORF">CUT44_31570</name>
</gene>
<reference evidence="3 4" key="1">
    <citation type="submission" date="2017-11" db="EMBL/GenBank/DDBJ databases">
        <title>Streptomyces carmine sp. nov., a novel actinomycete isolated from Sophora alopecuroides in Xinjiang, China.</title>
        <authorList>
            <person name="Wang Y."/>
            <person name="Luo X."/>
            <person name="Wan C."/>
            <person name="Zhang L."/>
        </authorList>
    </citation>
    <scope>NUCLEOTIDE SEQUENCE [LARGE SCALE GENOMIC DNA]</scope>
    <source>
        <strain evidence="3 4">TRM SA0054</strain>
    </source>
</reference>
<dbReference type="Proteomes" id="UP000230407">
    <property type="component" value="Unassembled WGS sequence"/>
</dbReference>
<feature type="signal peptide" evidence="2">
    <location>
        <begin position="1"/>
        <end position="22"/>
    </location>
</feature>
<proteinExistence type="predicted"/>
<dbReference type="RefSeq" id="WP_100205427.1">
    <property type="nucleotide sequence ID" value="NZ_PGGW01000071.1"/>
</dbReference>
<accession>A0A2M8LP72</accession>
<feature type="compositionally biased region" description="Basic and acidic residues" evidence="1">
    <location>
        <begin position="41"/>
        <end position="57"/>
    </location>
</feature>
<sequence>MKRRNVAVKCAALTAACGLALAGCGSYGDEPTPAPAPAEETQTRETSEDREASQENERADLVDFALDDRSQAGFTNIWVTWTVRNGSSEVSDYVWTWEAVDSTGTRVANSTEYVTDVRPGQTATGESPTTLDTTEVDINVTDFDRFTN</sequence>
<comment type="caution">
    <text evidence="3">The sequence shown here is derived from an EMBL/GenBank/DDBJ whole genome shotgun (WGS) entry which is preliminary data.</text>
</comment>
<evidence type="ECO:0000313" key="4">
    <source>
        <dbReference type="Proteomes" id="UP000230407"/>
    </source>
</evidence>
<organism evidence="3 4">
    <name type="scientific">Streptomyces carminius</name>
    <dbReference type="NCBI Taxonomy" id="2665496"/>
    <lineage>
        <taxon>Bacteria</taxon>
        <taxon>Bacillati</taxon>
        <taxon>Actinomycetota</taxon>
        <taxon>Actinomycetes</taxon>
        <taxon>Kitasatosporales</taxon>
        <taxon>Streptomycetaceae</taxon>
        <taxon>Streptomyces</taxon>
    </lineage>
</organism>
<evidence type="ECO:0000256" key="1">
    <source>
        <dbReference type="SAM" id="MobiDB-lite"/>
    </source>
</evidence>
<evidence type="ECO:0000256" key="2">
    <source>
        <dbReference type="SAM" id="SignalP"/>
    </source>
</evidence>
<protein>
    <recommendedName>
        <fullName evidence="5">Lipoprotein</fullName>
    </recommendedName>
</protein>
<dbReference type="EMBL" id="PGGW01000071">
    <property type="protein sequence ID" value="PJE93757.1"/>
    <property type="molecule type" value="Genomic_DNA"/>
</dbReference>
<dbReference type="PROSITE" id="PS51257">
    <property type="entry name" value="PROKAR_LIPOPROTEIN"/>
    <property type="match status" value="1"/>
</dbReference>
<keyword evidence="4" id="KW-1185">Reference proteome</keyword>
<evidence type="ECO:0008006" key="5">
    <source>
        <dbReference type="Google" id="ProtNLM"/>
    </source>
</evidence>
<feature type="region of interest" description="Disordered" evidence="1">
    <location>
        <begin position="26"/>
        <end position="57"/>
    </location>
</feature>
<dbReference type="AlphaFoldDB" id="A0A2M8LP72"/>
<evidence type="ECO:0000313" key="3">
    <source>
        <dbReference type="EMBL" id="PJE93757.1"/>
    </source>
</evidence>
<feature type="chain" id="PRO_5039684989" description="Lipoprotein" evidence="2">
    <location>
        <begin position="23"/>
        <end position="148"/>
    </location>
</feature>
<keyword evidence="2" id="KW-0732">Signal</keyword>
<name>A0A2M8LP72_9ACTN</name>